<dbReference type="RefSeq" id="WP_092792249.1">
    <property type="nucleotide sequence ID" value="NZ_FNXF01000005.1"/>
</dbReference>
<dbReference type="SUPFAM" id="SSF56935">
    <property type="entry name" value="Porins"/>
    <property type="match status" value="1"/>
</dbReference>
<dbReference type="Pfam" id="PF09694">
    <property type="entry name" value="Gcw_chp"/>
    <property type="match status" value="1"/>
</dbReference>
<dbReference type="STRING" id="173990.SAMN05660691_01679"/>
<gene>
    <name evidence="2" type="ORF">SAMN05660691_01679</name>
</gene>
<feature type="chain" id="PRO_5011720145" evidence="1">
    <location>
        <begin position="29"/>
        <end position="226"/>
    </location>
</feature>
<dbReference type="Proteomes" id="UP000199371">
    <property type="component" value="Unassembled WGS sequence"/>
</dbReference>
<evidence type="ECO:0000313" key="3">
    <source>
        <dbReference type="Proteomes" id="UP000199371"/>
    </source>
</evidence>
<dbReference type="InterPro" id="IPR010239">
    <property type="entry name" value="CHP02001"/>
</dbReference>
<keyword evidence="3" id="KW-1185">Reference proteome</keyword>
<accession>A0A1H6LCB2</accession>
<dbReference type="AlphaFoldDB" id="A0A1H6LCB2"/>
<dbReference type="NCBIfam" id="TIGR02001">
    <property type="entry name" value="gcw_chp"/>
    <property type="match status" value="1"/>
</dbReference>
<protein>
    <submittedName>
        <fullName evidence="2">Uncharacterized protein</fullName>
    </submittedName>
</protein>
<evidence type="ECO:0000256" key="1">
    <source>
        <dbReference type="SAM" id="SignalP"/>
    </source>
</evidence>
<sequence>MKTATKMTTLATSMMLLGLSAGSFSASAVELSGDITFTSDYAFRGISQTEEAPAIQGGLSLASESGFYVSVWGSNVDFLAEGTLELDVMLGWSGAINDDWSTDVGIMRYGYPNAEIEGSNFWEIYGSLSYKDLTFGLAYSDDYYANSGKFYYIYADYSYALTENFSLDLHVGQNEYDDSSASYLDWSVGISTEVLGAGLSLAYVDTDMNGSYLADRRVIFSISKSF</sequence>
<feature type="signal peptide" evidence="1">
    <location>
        <begin position="1"/>
        <end position="28"/>
    </location>
</feature>
<organism evidence="2 3">
    <name type="scientific">Rheinheimera pacifica</name>
    <dbReference type="NCBI Taxonomy" id="173990"/>
    <lineage>
        <taxon>Bacteria</taxon>
        <taxon>Pseudomonadati</taxon>
        <taxon>Pseudomonadota</taxon>
        <taxon>Gammaproteobacteria</taxon>
        <taxon>Chromatiales</taxon>
        <taxon>Chromatiaceae</taxon>
        <taxon>Rheinheimera</taxon>
    </lineage>
</organism>
<proteinExistence type="predicted"/>
<keyword evidence="1" id="KW-0732">Signal</keyword>
<reference evidence="3" key="1">
    <citation type="submission" date="2016-10" db="EMBL/GenBank/DDBJ databases">
        <authorList>
            <person name="Varghese N."/>
            <person name="Submissions S."/>
        </authorList>
    </citation>
    <scope>NUCLEOTIDE SEQUENCE [LARGE SCALE GENOMIC DNA]</scope>
    <source>
        <strain evidence="3">DSM 17616</strain>
    </source>
</reference>
<dbReference type="OrthoDB" id="9793561at2"/>
<dbReference type="EMBL" id="FNXF01000005">
    <property type="protein sequence ID" value="SEH83658.1"/>
    <property type="molecule type" value="Genomic_DNA"/>
</dbReference>
<evidence type="ECO:0000313" key="2">
    <source>
        <dbReference type="EMBL" id="SEH83658.1"/>
    </source>
</evidence>
<name>A0A1H6LCB2_9GAMM</name>